<evidence type="ECO:0000256" key="1">
    <source>
        <dbReference type="SAM" id="Coils"/>
    </source>
</evidence>
<proteinExistence type="predicted"/>
<dbReference type="InterPro" id="IPR025495">
    <property type="entry name" value="DUF4386"/>
</dbReference>
<keyword evidence="2" id="KW-0812">Transmembrane</keyword>
<keyword evidence="1" id="KW-0175">Coiled coil</keyword>
<accession>A0AAD2FRG2</accession>
<dbReference type="EMBL" id="CAKOGP040001770">
    <property type="protein sequence ID" value="CAJ1950598.1"/>
    <property type="molecule type" value="Genomic_DNA"/>
</dbReference>
<feature type="transmembrane region" description="Helical" evidence="2">
    <location>
        <begin position="96"/>
        <end position="124"/>
    </location>
</feature>
<evidence type="ECO:0000313" key="4">
    <source>
        <dbReference type="Proteomes" id="UP001295423"/>
    </source>
</evidence>
<sequence length="295" mass="33328">MDDGEYYQPEPDPECRAEFMQMDEMKVQQHHVEILQEEVEELAMRGKRLRSAAVGAGICQSVAVLCSSYLVFAIRWMLLDWDMIDKTIYNIQSNWIFWNVGVLAEIVGCVSNTLVGVLVGMIMIGAGVNPASCSLIILFKLMEQVIVAIAIIAMIMVGIFVYEDNAMSTTIKYYFYSDSFPQIGMQISFFLLLLNKYGIIFSHVFAGLHYSFLGFIVHKFGVFPHKLGKAMLLAGPCYIINAGLNLLISRYNDQLHVFFALPGILVQFWLASWLLINTPSPSKNRETVMKGFNNM</sequence>
<feature type="transmembrane region" description="Helical" evidence="2">
    <location>
        <begin position="145"/>
        <end position="162"/>
    </location>
</feature>
<protein>
    <submittedName>
        <fullName evidence="3">Uncharacterized protein</fullName>
    </submittedName>
</protein>
<gene>
    <name evidence="3" type="ORF">CYCCA115_LOCUS12662</name>
</gene>
<keyword evidence="2" id="KW-1133">Transmembrane helix</keyword>
<keyword evidence="4" id="KW-1185">Reference proteome</keyword>
<evidence type="ECO:0000313" key="3">
    <source>
        <dbReference type="EMBL" id="CAJ1950598.1"/>
    </source>
</evidence>
<feature type="coiled-coil region" evidence="1">
    <location>
        <begin position="25"/>
        <end position="52"/>
    </location>
</feature>
<feature type="transmembrane region" description="Helical" evidence="2">
    <location>
        <begin position="230"/>
        <end position="248"/>
    </location>
</feature>
<keyword evidence="2" id="KW-0472">Membrane</keyword>
<dbReference type="Pfam" id="PF14329">
    <property type="entry name" value="DUF4386"/>
    <property type="match status" value="1"/>
</dbReference>
<feature type="transmembrane region" description="Helical" evidence="2">
    <location>
        <begin position="255"/>
        <end position="276"/>
    </location>
</feature>
<name>A0AAD2FRG2_9STRA</name>
<comment type="caution">
    <text evidence="3">The sequence shown here is derived from an EMBL/GenBank/DDBJ whole genome shotgun (WGS) entry which is preliminary data.</text>
</comment>
<feature type="transmembrane region" description="Helical" evidence="2">
    <location>
        <begin position="52"/>
        <end position="76"/>
    </location>
</feature>
<evidence type="ECO:0000256" key="2">
    <source>
        <dbReference type="SAM" id="Phobius"/>
    </source>
</evidence>
<dbReference type="Proteomes" id="UP001295423">
    <property type="component" value="Unassembled WGS sequence"/>
</dbReference>
<reference evidence="3" key="1">
    <citation type="submission" date="2023-08" db="EMBL/GenBank/DDBJ databases">
        <authorList>
            <person name="Audoor S."/>
            <person name="Bilcke G."/>
        </authorList>
    </citation>
    <scope>NUCLEOTIDE SEQUENCE</scope>
</reference>
<organism evidence="3 4">
    <name type="scientific">Cylindrotheca closterium</name>
    <dbReference type="NCBI Taxonomy" id="2856"/>
    <lineage>
        <taxon>Eukaryota</taxon>
        <taxon>Sar</taxon>
        <taxon>Stramenopiles</taxon>
        <taxon>Ochrophyta</taxon>
        <taxon>Bacillariophyta</taxon>
        <taxon>Bacillariophyceae</taxon>
        <taxon>Bacillariophycidae</taxon>
        <taxon>Bacillariales</taxon>
        <taxon>Bacillariaceae</taxon>
        <taxon>Cylindrotheca</taxon>
    </lineage>
</organism>
<dbReference type="AlphaFoldDB" id="A0AAD2FRG2"/>